<evidence type="ECO:0000313" key="2">
    <source>
        <dbReference type="EMBL" id="SOB80254.1"/>
    </source>
</evidence>
<evidence type="ECO:0008006" key="4">
    <source>
        <dbReference type="Google" id="ProtNLM"/>
    </source>
</evidence>
<evidence type="ECO:0000256" key="1">
    <source>
        <dbReference type="SAM" id="MobiDB-lite"/>
    </source>
</evidence>
<feature type="compositionally biased region" description="Low complexity" evidence="1">
    <location>
        <begin position="40"/>
        <end position="50"/>
    </location>
</feature>
<dbReference type="Pfam" id="PF13770">
    <property type="entry name" value="DUF4169"/>
    <property type="match status" value="1"/>
</dbReference>
<dbReference type="InterPro" id="IPR025227">
    <property type="entry name" value="DUF4169"/>
</dbReference>
<evidence type="ECO:0000313" key="3">
    <source>
        <dbReference type="Proteomes" id="UP000219494"/>
    </source>
</evidence>
<dbReference type="Proteomes" id="UP000219494">
    <property type="component" value="Unassembled WGS sequence"/>
</dbReference>
<keyword evidence="3" id="KW-1185">Reference proteome</keyword>
<protein>
    <recommendedName>
        <fullName evidence="4">DUF4169 domain-containing protein</fullName>
    </recommendedName>
</protein>
<organism evidence="2 3">
    <name type="scientific">Sphingomonas guangdongensis</name>
    <dbReference type="NCBI Taxonomy" id="1141890"/>
    <lineage>
        <taxon>Bacteria</taxon>
        <taxon>Pseudomonadati</taxon>
        <taxon>Pseudomonadota</taxon>
        <taxon>Alphaproteobacteria</taxon>
        <taxon>Sphingomonadales</taxon>
        <taxon>Sphingomonadaceae</taxon>
        <taxon>Sphingomonas</taxon>
    </lineage>
</organism>
<accession>A0A285QFI6</accession>
<sequence>MAEVINLNRARKARAKAERTAQADANRRKFGRTKAEKAADTQAAARQDAALHGAKRED</sequence>
<dbReference type="AlphaFoldDB" id="A0A285QFI6"/>
<name>A0A285QFI6_9SPHN</name>
<feature type="compositionally biased region" description="Basic and acidic residues" evidence="1">
    <location>
        <begin position="15"/>
        <end position="39"/>
    </location>
</feature>
<proteinExistence type="predicted"/>
<reference evidence="2 3" key="1">
    <citation type="submission" date="2017-07" db="EMBL/GenBank/DDBJ databases">
        <authorList>
            <person name="Sun Z.S."/>
            <person name="Albrecht U."/>
            <person name="Echele G."/>
            <person name="Lee C.C."/>
        </authorList>
    </citation>
    <scope>NUCLEOTIDE SEQUENCE [LARGE SCALE GENOMIC DNA]</scope>
    <source>
        <strain evidence="2 3">CGMCC 1.12672</strain>
    </source>
</reference>
<dbReference type="EMBL" id="OBMI01000001">
    <property type="protein sequence ID" value="SOB80254.1"/>
    <property type="molecule type" value="Genomic_DNA"/>
</dbReference>
<dbReference type="RefSeq" id="WP_097062794.1">
    <property type="nucleotide sequence ID" value="NZ_OBMI01000001.1"/>
</dbReference>
<gene>
    <name evidence="2" type="ORF">SAMN06297144_0967</name>
</gene>
<feature type="region of interest" description="Disordered" evidence="1">
    <location>
        <begin position="1"/>
        <end position="58"/>
    </location>
</feature>